<dbReference type="Pfam" id="PF07987">
    <property type="entry name" value="DUF1775"/>
    <property type="match status" value="1"/>
</dbReference>
<evidence type="ECO:0000256" key="1">
    <source>
        <dbReference type="SAM" id="SignalP"/>
    </source>
</evidence>
<feature type="chain" id="PRO_5043403512" evidence="1">
    <location>
        <begin position="21"/>
        <end position="175"/>
    </location>
</feature>
<organism evidence="3">
    <name type="scientific">Mesorhizobium sp. WSM2239</name>
    <dbReference type="NCBI Taxonomy" id="3228852"/>
    <lineage>
        <taxon>Bacteria</taxon>
        <taxon>Pseudomonadati</taxon>
        <taxon>Pseudomonadota</taxon>
        <taxon>Alphaproteobacteria</taxon>
        <taxon>Hyphomicrobiales</taxon>
        <taxon>Phyllobacteriaceae</taxon>
        <taxon>Mesorhizobium</taxon>
    </lineage>
</organism>
<feature type="domain" description="YncI copper-binding" evidence="2">
    <location>
        <begin position="21"/>
        <end position="168"/>
    </location>
</feature>
<name>A0AAU8DH53_9HYPH</name>
<dbReference type="Gene3D" id="2.60.40.2230">
    <property type="entry name" value="Uncharacterised protein YcnI-like PF07987, DUF1775"/>
    <property type="match status" value="1"/>
</dbReference>
<proteinExistence type="predicted"/>
<gene>
    <name evidence="3" type="ORF">ABVK49_28560</name>
</gene>
<dbReference type="RefSeq" id="WP_353646149.1">
    <property type="nucleotide sequence ID" value="NZ_CP159250.1"/>
</dbReference>
<protein>
    <submittedName>
        <fullName evidence="3">YcnI family protein</fullName>
    </submittedName>
</protein>
<dbReference type="CDD" id="cd08545">
    <property type="entry name" value="YcnI_like"/>
    <property type="match status" value="1"/>
</dbReference>
<dbReference type="EMBL" id="CP159250">
    <property type="protein sequence ID" value="XCG58182.1"/>
    <property type="molecule type" value="Genomic_DNA"/>
</dbReference>
<evidence type="ECO:0000259" key="2">
    <source>
        <dbReference type="Pfam" id="PF07987"/>
    </source>
</evidence>
<keyword evidence="3" id="KW-0614">Plasmid</keyword>
<dbReference type="InterPro" id="IPR038507">
    <property type="entry name" value="YcnI-like_sf"/>
</dbReference>
<evidence type="ECO:0000313" key="3">
    <source>
        <dbReference type="EMBL" id="XCG58182.1"/>
    </source>
</evidence>
<feature type="signal peptide" evidence="1">
    <location>
        <begin position="1"/>
        <end position="20"/>
    </location>
</feature>
<keyword evidence="1" id="KW-0732">Signal</keyword>
<sequence length="175" mass="19085">MLKRITLALAMASIAVPAFAHVTLERSEAPVGTTYKAVLRVPHGCEGKPTNIVRVQVPEGMYAVKPMPKPGWKLEKVIGKYEKAYDNHGTQLTEGVKEVIWSGGNLADDEYDEFVLRGSLAGDLPVGSALYFLVVQECPEGLAERWIEIPAEGQTSDDLEMPAPALKLIEKTDGH</sequence>
<geneLocation type="plasmid" evidence="3">
    <name>pMk2239C</name>
</geneLocation>
<dbReference type="InterPro" id="IPR012533">
    <property type="entry name" value="YcnI-copper_dom"/>
</dbReference>
<reference evidence="3" key="1">
    <citation type="submission" date="2024-06" db="EMBL/GenBank/DDBJ databases">
        <title>Mesorhizobium karijinii sp. nov., a symbiont of the iconic Swainsona formosa from arid Australia.</title>
        <authorList>
            <person name="Hill Y.J."/>
            <person name="Watkin E.L.J."/>
            <person name="O'Hara G.W."/>
            <person name="Terpolilli J."/>
            <person name="Tye M.L."/>
            <person name="Kohlmeier M.G."/>
        </authorList>
    </citation>
    <scope>NUCLEOTIDE SEQUENCE</scope>
    <source>
        <strain evidence="3">WSM2239</strain>
        <plasmid evidence="3">pMk2239C</plasmid>
    </source>
</reference>
<accession>A0AAU8DH53</accession>
<dbReference type="AlphaFoldDB" id="A0AAU8DH53"/>